<dbReference type="PROSITE" id="PS51197">
    <property type="entry name" value="HTH_RRF2_2"/>
    <property type="match status" value="1"/>
</dbReference>
<dbReference type="Gene3D" id="1.10.10.10">
    <property type="entry name" value="Winged helix-like DNA-binding domain superfamily/Winged helix DNA-binding domain"/>
    <property type="match status" value="1"/>
</dbReference>
<keyword evidence="3" id="KW-1185">Reference proteome</keyword>
<dbReference type="Pfam" id="PF02082">
    <property type="entry name" value="Rrf2"/>
    <property type="match status" value="1"/>
</dbReference>
<dbReference type="GO" id="GO:0003677">
    <property type="term" value="F:DNA binding"/>
    <property type="evidence" value="ECO:0007669"/>
    <property type="project" value="UniProtKB-KW"/>
</dbReference>
<accession>A0A0G3BSA9</accession>
<dbReference type="PANTHER" id="PTHR33221:SF4">
    <property type="entry name" value="HTH-TYPE TRANSCRIPTIONAL REPRESSOR NSRR"/>
    <property type="match status" value="1"/>
</dbReference>
<keyword evidence="1" id="KW-0238">DNA-binding</keyword>
<dbReference type="NCBIfam" id="TIGR00738">
    <property type="entry name" value="rrf2_super"/>
    <property type="match status" value="1"/>
</dbReference>
<proteinExistence type="predicted"/>
<dbReference type="EMBL" id="CP011371">
    <property type="protein sequence ID" value="AKJ30888.1"/>
    <property type="molecule type" value="Genomic_DNA"/>
</dbReference>
<evidence type="ECO:0000313" key="3">
    <source>
        <dbReference type="Proteomes" id="UP000035352"/>
    </source>
</evidence>
<dbReference type="GO" id="GO:0005829">
    <property type="term" value="C:cytosol"/>
    <property type="evidence" value="ECO:0007669"/>
    <property type="project" value="TreeGrafter"/>
</dbReference>
<dbReference type="InterPro" id="IPR000944">
    <property type="entry name" value="Tscrpt_reg_Rrf2"/>
</dbReference>
<protein>
    <submittedName>
        <fullName evidence="2">BadM/Rrf2 family transcriptional regulator</fullName>
    </submittedName>
</protein>
<dbReference type="GO" id="GO:0003700">
    <property type="term" value="F:DNA-binding transcription factor activity"/>
    <property type="evidence" value="ECO:0007669"/>
    <property type="project" value="TreeGrafter"/>
</dbReference>
<dbReference type="InterPro" id="IPR036388">
    <property type="entry name" value="WH-like_DNA-bd_sf"/>
</dbReference>
<evidence type="ECO:0000256" key="1">
    <source>
        <dbReference type="ARBA" id="ARBA00023125"/>
    </source>
</evidence>
<dbReference type="InterPro" id="IPR036390">
    <property type="entry name" value="WH_DNA-bd_sf"/>
</dbReference>
<dbReference type="PANTHER" id="PTHR33221">
    <property type="entry name" value="WINGED HELIX-TURN-HELIX TRANSCRIPTIONAL REGULATOR, RRF2 FAMILY"/>
    <property type="match status" value="1"/>
</dbReference>
<dbReference type="Proteomes" id="UP000035352">
    <property type="component" value="Chromosome"/>
</dbReference>
<evidence type="ECO:0000313" key="2">
    <source>
        <dbReference type="EMBL" id="AKJ30888.1"/>
    </source>
</evidence>
<dbReference type="PATRIC" id="fig|413882.6.peg.4387"/>
<organism evidence="2 3">
    <name type="scientific">Caldimonas brevitalea</name>
    <dbReference type="NCBI Taxonomy" id="413882"/>
    <lineage>
        <taxon>Bacteria</taxon>
        <taxon>Pseudomonadati</taxon>
        <taxon>Pseudomonadota</taxon>
        <taxon>Betaproteobacteria</taxon>
        <taxon>Burkholderiales</taxon>
        <taxon>Sphaerotilaceae</taxon>
        <taxon>Caldimonas</taxon>
    </lineage>
</organism>
<gene>
    <name evidence="2" type="primary">nsrR</name>
    <name evidence="2" type="ORF">AAW51_4197</name>
</gene>
<dbReference type="SUPFAM" id="SSF46785">
    <property type="entry name" value="Winged helix' DNA-binding domain"/>
    <property type="match status" value="1"/>
</dbReference>
<reference evidence="2 3" key="1">
    <citation type="submission" date="2015-05" db="EMBL/GenBank/DDBJ databases">
        <authorList>
            <person name="Tang B."/>
            <person name="Yu Y."/>
        </authorList>
    </citation>
    <scope>NUCLEOTIDE SEQUENCE [LARGE SCALE GENOMIC DNA]</scope>
    <source>
        <strain evidence="2 3">DSM 7029</strain>
    </source>
</reference>
<dbReference type="KEGG" id="pbh:AAW51_4197"/>
<dbReference type="STRING" id="413882.AAW51_4197"/>
<name>A0A0G3BSA9_9BURK</name>
<dbReference type="AlphaFoldDB" id="A0A0G3BSA9"/>
<sequence>MRRLFHLCTALLTVKLTAFTDYSLRVLIYLAAHPGKKATIAEITRAFGVSEHHLVKVVHFLGKKGWITTVRGKGGGMTLATSAQAICVGRVVRDTEGLLEPAECFESGGGHCAIGGCCGLKGVLAEAVQAFYAVLDRYTLADVTRNQEALAQVLDFYRTLPAPQMA</sequence>